<protein>
    <submittedName>
        <fullName evidence="2">Uncharacterized protein</fullName>
    </submittedName>
</protein>
<evidence type="ECO:0000313" key="2">
    <source>
        <dbReference type="EMBL" id="CAG6645270.1"/>
    </source>
</evidence>
<feature type="transmembrane region" description="Helical" evidence="1">
    <location>
        <begin position="23"/>
        <end position="43"/>
    </location>
</feature>
<reference evidence="2" key="1">
    <citation type="submission" date="2021-05" db="EMBL/GenBank/DDBJ databases">
        <authorList>
            <person name="Alioto T."/>
            <person name="Alioto T."/>
            <person name="Gomez Garrido J."/>
        </authorList>
    </citation>
    <scope>NUCLEOTIDE SEQUENCE</scope>
</reference>
<sequence>MIYTMQQPILSADSFNKSYQYPMYLLIVLIADGISIGFSMKYFRLHRCTLVVHWCSIQRESRCLCQFLTLLWVCAYIIKLPTWCDLHNYTLYKMCHIHGF</sequence>
<accession>A0A8D8R957</accession>
<keyword evidence="1" id="KW-0472">Membrane</keyword>
<dbReference type="AlphaFoldDB" id="A0A8D8R957"/>
<organism evidence="2">
    <name type="scientific">Cacopsylla melanoneura</name>
    <dbReference type="NCBI Taxonomy" id="428564"/>
    <lineage>
        <taxon>Eukaryota</taxon>
        <taxon>Metazoa</taxon>
        <taxon>Ecdysozoa</taxon>
        <taxon>Arthropoda</taxon>
        <taxon>Hexapoda</taxon>
        <taxon>Insecta</taxon>
        <taxon>Pterygota</taxon>
        <taxon>Neoptera</taxon>
        <taxon>Paraneoptera</taxon>
        <taxon>Hemiptera</taxon>
        <taxon>Sternorrhyncha</taxon>
        <taxon>Psylloidea</taxon>
        <taxon>Psyllidae</taxon>
        <taxon>Psyllinae</taxon>
        <taxon>Cacopsylla</taxon>
    </lineage>
</organism>
<keyword evidence="1" id="KW-1133">Transmembrane helix</keyword>
<keyword evidence="1" id="KW-0812">Transmembrane</keyword>
<evidence type="ECO:0000256" key="1">
    <source>
        <dbReference type="SAM" id="Phobius"/>
    </source>
</evidence>
<dbReference type="EMBL" id="HBUF01136244">
    <property type="protein sequence ID" value="CAG6645270.1"/>
    <property type="molecule type" value="Transcribed_RNA"/>
</dbReference>
<name>A0A8D8R957_9HEMI</name>
<proteinExistence type="predicted"/>